<keyword evidence="1" id="KW-1133">Transmembrane helix</keyword>
<proteinExistence type="predicted"/>
<keyword evidence="1" id="KW-0812">Transmembrane</keyword>
<dbReference type="InterPro" id="IPR046580">
    <property type="entry name" value="DUF6640"/>
</dbReference>
<dbReference type="AlphaFoldDB" id="A0A7U2FHJ6"/>
<dbReference type="RefSeq" id="XP_001800213.1">
    <property type="nucleotide sequence ID" value="XM_001800161.1"/>
</dbReference>
<evidence type="ECO:0008006" key="4">
    <source>
        <dbReference type="Google" id="ProtNLM"/>
    </source>
</evidence>
<feature type="transmembrane region" description="Helical" evidence="1">
    <location>
        <begin position="110"/>
        <end position="128"/>
    </location>
</feature>
<name>A0A7U2FHJ6_PHANO</name>
<organism evidence="2 3">
    <name type="scientific">Phaeosphaeria nodorum (strain SN15 / ATCC MYA-4574 / FGSC 10173)</name>
    <name type="common">Glume blotch fungus</name>
    <name type="synonym">Parastagonospora nodorum</name>
    <dbReference type="NCBI Taxonomy" id="321614"/>
    <lineage>
        <taxon>Eukaryota</taxon>
        <taxon>Fungi</taxon>
        <taxon>Dikarya</taxon>
        <taxon>Ascomycota</taxon>
        <taxon>Pezizomycotina</taxon>
        <taxon>Dothideomycetes</taxon>
        <taxon>Pleosporomycetidae</taxon>
        <taxon>Pleosporales</taxon>
        <taxon>Pleosporineae</taxon>
        <taxon>Phaeosphaeriaceae</taxon>
        <taxon>Parastagonospora</taxon>
    </lineage>
</organism>
<dbReference type="OMA" id="ADFNETH"/>
<evidence type="ECO:0000313" key="2">
    <source>
        <dbReference type="EMBL" id="QRD03160.1"/>
    </source>
</evidence>
<reference evidence="3" key="1">
    <citation type="journal article" date="2021" name="BMC Genomics">
        <title>Chromosome-level genome assembly and manually-curated proteome of model necrotroph Parastagonospora nodorum Sn15 reveals a genome-wide trove of candidate effector homologs, and redundancy of virulence-related functions within an accessory chromosome.</title>
        <authorList>
            <person name="Bertazzoni S."/>
            <person name="Jones D.A.B."/>
            <person name="Phan H.T."/>
            <person name="Tan K.-C."/>
            <person name="Hane J.K."/>
        </authorList>
    </citation>
    <scope>NUCLEOTIDE SEQUENCE [LARGE SCALE GENOMIC DNA]</scope>
    <source>
        <strain evidence="3">SN15 / ATCC MYA-4574 / FGSC 10173)</strain>
    </source>
</reference>
<evidence type="ECO:0000313" key="3">
    <source>
        <dbReference type="Proteomes" id="UP000663193"/>
    </source>
</evidence>
<dbReference type="OrthoDB" id="2819018at2759"/>
<dbReference type="Pfam" id="PF20345">
    <property type="entry name" value="DUF6640"/>
    <property type="match status" value="1"/>
</dbReference>
<keyword evidence="1" id="KW-0472">Membrane</keyword>
<gene>
    <name evidence="2" type="ORF">JI435_099270</name>
</gene>
<evidence type="ECO:0000256" key="1">
    <source>
        <dbReference type="SAM" id="Phobius"/>
    </source>
</evidence>
<feature type="transmembrane region" description="Helical" evidence="1">
    <location>
        <begin position="46"/>
        <end position="65"/>
    </location>
</feature>
<dbReference type="EMBL" id="CP069037">
    <property type="protein sequence ID" value="QRD03160.1"/>
    <property type="molecule type" value="Genomic_DNA"/>
</dbReference>
<accession>A0A7U2FHJ6</accession>
<dbReference type="KEGG" id="pno:SNOG_09927"/>
<feature type="transmembrane region" description="Helical" evidence="1">
    <location>
        <begin position="77"/>
        <end position="98"/>
    </location>
</feature>
<keyword evidence="3" id="KW-1185">Reference proteome</keyword>
<dbReference type="VEuPathDB" id="FungiDB:JI435_099270"/>
<protein>
    <recommendedName>
        <fullName evidence="4">Acetyltransferase</fullName>
    </recommendedName>
</protein>
<dbReference type="Proteomes" id="UP000663193">
    <property type="component" value="Chromosome 15"/>
</dbReference>
<sequence length="145" mass="15956">MGTTLTLGRFLLGSVAIITSIGGFIADWDHTHVYNPKWPPHAKFHNGQTMSTGLLLGLSALYHLIRPIANKKDSLHFVILLLSLNWVAQLSAAVYPGALPVDPEFGKGFPQLYICAVLFSMIGIGYYLERSRIIKASHQIHSKAT</sequence>
<feature type="transmembrane region" description="Helical" evidence="1">
    <location>
        <begin position="7"/>
        <end position="26"/>
    </location>
</feature>